<keyword evidence="11" id="KW-1185">Reference proteome</keyword>
<sequence>MSGGQKQRIQLARAVYQEADIYLLDDPLSAVDAHTGAIIFKDCVRSTLLNKTVILVTYQVEFLPAVDLILLPIDREILQSGSYSELAAAGSAFADLVSAHEETMNLHGDHVGGGSSGSSGEYDVIEMKQNLDRKQSKGQVAAGENENQLVKKEERETGDTGTTPYWDYLSQANGLLYLFGAAFVVGIFLVGQLMSNWWMASNVEKPGITMVRLVGVYAVINLGSGGFVALRTVFSYAMGMTASKVLYGRLMTSVFSSPMSFFDSTLLWEDSESSIIRPSNPR</sequence>
<feature type="transmembrane region" description="Helical" evidence="8">
    <location>
        <begin position="214"/>
        <end position="234"/>
    </location>
</feature>
<dbReference type="PANTHER" id="PTHR24223:SF369">
    <property type="entry name" value="ABC TRANSPORTER C FAMILY MEMBER 10"/>
    <property type="match status" value="1"/>
</dbReference>
<protein>
    <recommendedName>
        <fullName evidence="9">ABC transmembrane type-1 domain-containing protein</fullName>
    </recommendedName>
</protein>
<dbReference type="InterPro" id="IPR027417">
    <property type="entry name" value="P-loop_NTPase"/>
</dbReference>
<evidence type="ECO:0000256" key="2">
    <source>
        <dbReference type="ARBA" id="ARBA00022692"/>
    </source>
</evidence>
<dbReference type="InterPro" id="IPR050173">
    <property type="entry name" value="ABC_transporter_C-like"/>
</dbReference>
<feature type="transmembrane region" description="Helical" evidence="8">
    <location>
        <begin position="175"/>
        <end position="194"/>
    </location>
</feature>
<dbReference type="SUPFAM" id="SSF52540">
    <property type="entry name" value="P-loop containing nucleoside triphosphate hydrolases"/>
    <property type="match status" value="1"/>
</dbReference>
<keyword evidence="6 8" id="KW-0472">Membrane</keyword>
<keyword evidence="1" id="KW-0813">Transport</keyword>
<feature type="compositionally biased region" description="Basic and acidic residues" evidence="7">
    <location>
        <begin position="149"/>
        <end position="158"/>
    </location>
</feature>
<name>A0ABD1YLG8_9MARC</name>
<keyword evidence="3" id="KW-0547">Nucleotide-binding</keyword>
<dbReference type="Gene3D" id="3.40.50.300">
    <property type="entry name" value="P-loop containing nucleotide triphosphate hydrolases"/>
    <property type="match status" value="1"/>
</dbReference>
<dbReference type="EMBL" id="JBHFFA010000004">
    <property type="protein sequence ID" value="KAL2631550.1"/>
    <property type="molecule type" value="Genomic_DNA"/>
</dbReference>
<dbReference type="Pfam" id="PF00005">
    <property type="entry name" value="ABC_tran"/>
    <property type="match status" value="1"/>
</dbReference>
<dbReference type="PANTHER" id="PTHR24223">
    <property type="entry name" value="ATP-BINDING CASSETTE SUB-FAMILY C"/>
    <property type="match status" value="1"/>
</dbReference>
<evidence type="ECO:0000313" key="10">
    <source>
        <dbReference type="EMBL" id="KAL2631550.1"/>
    </source>
</evidence>
<keyword evidence="2 8" id="KW-0812">Transmembrane</keyword>
<keyword evidence="5 8" id="KW-1133">Transmembrane helix</keyword>
<keyword evidence="4" id="KW-0067">ATP-binding</keyword>
<organism evidence="10 11">
    <name type="scientific">Riccia fluitans</name>
    <dbReference type="NCBI Taxonomy" id="41844"/>
    <lineage>
        <taxon>Eukaryota</taxon>
        <taxon>Viridiplantae</taxon>
        <taxon>Streptophyta</taxon>
        <taxon>Embryophyta</taxon>
        <taxon>Marchantiophyta</taxon>
        <taxon>Marchantiopsida</taxon>
        <taxon>Marchantiidae</taxon>
        <taxon>Marchantiales</taxon>
        <taxon>Ricciaceae</taxon>
        <taxon>Riccia</taxon>
    </lineage>
</organism>
<evidence type="ECO:0000256" key="8">
    <source>
        <dbReference type="SAM" id="Phobius"/>
    </source>
</evidence>
<evidence type="ECO:0000256" key="1">
    <source>
        <dbReference type="ARBA" id="ARBA00022448"/>
    </source>
</evidence>
<evidence type="ECO:0000256" key="4">
    <source>
        <dbReference type="ARBA" id="ARBA00022840"/>
    </source>
</evidence>
<dbReference type="GO" id="GO:0005524">
    <property type="term" value="F:ATP binding"/>
    <property type="evidence" value="ECO:0007669"/>
    <property type="project" value="UniProtKB-KW"/>
</dbReference>
<proteinExistence type="predicted"/>
<feature type="region of interest" description="Disordered" evidence="7">
    <location>
        <begin position="135"/>
        <end position="163"/>
    </location>
</feature>
<evidence type="ECO:0000256" key="6">
    <source>
        <dbReference type="ARBA" id="ARBA00023136"/>
    </source>
</evidence>
<dbReference type="Proteomes" id="UP001605036">
    <property type="component" value="Unassembled WGS sequence"/>
</dbReference>
<evidence type="ECO:0000256" key="7">
    <source>
        <dbReference type="SAM" id="MobiDB-lite"/>
    </source>
</evidence>
<feature type="domain" description="ABC transmembrane type-1" evidence="9">
    <location>
        <begin position="178"/>
        <end position="265"/>
    </location>
</feature>
<dbReference type="InterPro" id="IPR036640">
    <property type="entry name" value="ABC1_TM_sf"/>
</dbReference>
<dbReference type="PROSITE" id="PS50929">
    <property type="entry name" value="ABC_TM1F"/>
    <property type="match status" value="1"/>
</dbReference>
<dbReference type="SUPFAM" id="SSF90123">
    <property type="entry name" value="ABC transporter transmembrane region"/>
    <property type="match status" value="1"/>
</dbReference>
<evidence type="ECO:0000256" key="5">
    <source>
        <dbReference type="ARBA" id="ARBA00022989"/>
    </source>
</evidence>
<gene>
    <name evidence="10" type="ORF">R1flu_016236</name>
</gene>
<evidence type="ECO:0000259" key="9">
    <source>
        <dbReference type="PROSITE" id="PS50929"/>
    </source>
</evidence>
<accession>A0ABD1YLG8</accession>
<dbReference type="InterPro" id="IPR003439">
    <property type="entry name" value="ABC_transporter-like_ATP-bd"/>
</dbReference>
<dbReference type="InterPro" id="IPR011527">
    <property type="entry name" value="ABC1_TM_dom"/>
</dbReference>
<comment type="caution">
    <text evidence="10">The sequence shown here is derived from an EMBL/GenBank/DDBJ whole genome shotgun (WGS) entry which is preliminary data.</text>
</comment>
<reference evidence="10 11" key="1">
    <citation type="submission" date="2024-09" db="EMBL/GenBank/DDBJ databases">
        <title>Chromosome-scale assembly of Riccia fluitans.</title>
        <authorList>
            <person name="Paukszto L."/>
            <person name="Sawicki J."/>
            <person name="Karawczyk K."/>
            <person name="Piernik-Szablinska J."/>
            <person name="Szczecinska M."/>
            <person name="Mazdziarz M."/>
        </authorList>
    </citation>
    <scope>NUCLEOTIDE SEQUENCE [LARGE SCALE GENOMIC DNA]</scope>
    <source>
        <strain evidence="10">Rf_01</strain>
        <tissue evidence="10">Aerial parts of the thallus</tissue>
    </source>
</reference>
<dbReference type="Gene3D" id="1.20.1560.10">
    <property type="entry name" value="ABC transporter type 1, transmembrane domain"/>
    <property type="match status" value="1"/>
</dbReference>
<dbReference type="AlphaFoldDB" id="A0ABD1YLG8"/>
<evidence type="ECO:0000313" key="11">
    <source>
        <dbReference type="Proteomes" id="UP001605036"/>
    </source>
</evidence>
<evidence type="ECO:0000256" key="3">
    <source>
        <dbReference type="ARBA" id="ARBA00022741"/>
    </source>
</evidence>